<comment type="caution">
    <text evidence="1">The sequence shown here is derived from an EMBL/GenBank/DDBJ whole genome shotgun (WGS) entry which is preliminary data.</text>
</comment>
<evidence type="ECO:0000313" key="2">
    <source>
        <dbReference type="Proteomes" id="UP000076837"/>
    </source>
</evidence>
<dbReference type="SUPFAM" id="SSF54427">
    <property type="entry name" value="NTF2-like"/>
    <property type="match status" value="1"/>
</dbReference>
<sequence length="153" mass="17481">MQYTISDYEAIRNTMARYAMVVDEHNWDDMHHVFTEDARIHFTFLGAAGDLHGIPSLVRFIRTAATNTTSQHAISTQQIVLTGPTTAEATTYMTVIHVGGENHKQKGEIFCSWGKLEDKLIKQSIDQYEDWRITERFVHEQLPSTGSLRLIDI</sequence>
<name>A0A162ZUA9_DIDRA</name>
<dbReference type="Pfam" id="PF13577">
    <property type="entry name" value="SnoaL_4"/>
    <property type="match status" value="1"/>
</dbReference>
<dbReference type="Gene3D" id="3.10.450.50">
    <property type="match status" value="1"/>
</dbReference>
<dbReference type="CDD" id="cd00531">
    <property type="entry name" value="NTF2_like"/>
    <property type="match status" value="1"/>
</dbReference>
<keyword evidence="2" id="KW-1185">Reference proteome</keyword>
<dbReference type="InterPro" id="IPR032710">
    <property type="entry name" value="NTF2-like_dom_sf"/>
</dbReference>
<dbReference type="EMBL" id="JYNV01000268">
    <property type="protein sequence ID" value="KZM20811.1"/>
    <property type="molecule type" value="Genomic_DNA"/>
</dbReference>
<accession>A0A162ZUA9</accession>
<evidence type="ECO:0000313" key="1">
    <source>
        <dbReference type="EMBL" id="KZM20811.1"/>
    </source>
</evidence>
<gene>
    <name evidence="1" type="ORF">ST47_g8050</name>
</gene>
<dbReference type="OrthoDB" id="2148716at2759"/>
<dbReference type="Proteomes" id="UP000076837">
    <property type="component" value="Unassembled WGS sequence"/>
</dbReference>
<dbReference type="InterPro" id="IPR037401">
    <property type="entry name" value="SnoaL-like"/>
</dbReference>
<reference evidence="1 2" key="1">
    <citation type="journal article" date="2016" name="Sci. Rep.">
        <title>Draft genome sequencing and secretome analysis of fungal phytopathogen Ascochyta rabiei provides insight into the necrotrophic effector repertoire.</title>
        <authorList>
            <person name="Verma S."/>
            <person name="Gazara R.K."/>
            <person name="Nizam S."/>
            <person name="Parween S."/>
            <person name="Chattopadhyay D."/>
            <person name="Verma P.K."/>
        </authorList>
    </citation>
    <scope>NUCLEOTIDE SEQUENCE [LARGE SCALE GENOMIC DNA]</scope>
    <source>
        <strain evidence="1 2">ArDII</strain>
    </source>
</reference>
<proteinExistence type="predicted"/>
<protein>
    <submittedName>
        <fullName evidence="1">Uncharacterized protein</fullName>
    </submittedName>
</protein>
<organism evidence="1 2">
    <name type="scientific">Didymella rabiei</name>
    <name type="common">Chickpea ascochyta blight fungus</name>
    <name type="synonym">Mycosphaerella rabiei</name>
    <dbReference type="NCBI Taxonomy" id="5454"/>
    <lineage>
        <taxon>Eukaryota</taxon>
        <taxon>Fungi</taxon>
        <taxon>Dikarya</taxon>
        <taxon>Ascomycota</taxon>
        <taxon>Pezizomycotina</taxon>
        <taxon>Dothideomycetes</taxon>
        <taxon>Pleosporomycetidae</taxon>
        <taxon>Pleosporales</taxon>
        <taxon>Pleosporineae</taxon>
        <taxon>Didymellaceae</taxon>
        <taxon>Ascochyta</taxon>
    </lineage>
</organism>
<dbReference type="AlphaFoldDB" id="A0A162ZUA9"/>